<dbReference type="Proteomes" id="UP000001292">
    <property type="component" value="Unassembled WGS sequence"/>
</dbReference>
<reference evidence="1 2" key="1">
    <citation type="journal article" date="2007" name="Nature">
        <title>Evolution of genes and genomes on the Drosophila phylogeny.</title>
        <authorList>
            <consortium name="Drosophila 12 Genomes Consortium"/>
            <person name="Clark A.G."/>
            <person name="Eisen M.B."/>
            <person name="Smith D.R."/>
            <person name="Bergman C.M."/>
            <person name="Oliver B."/>
            <person name="Markow T.A."/>
            <person name="Kaufman T.C."/>
            <person name="Kellis M."/>
            <person name="Gelbart W."/>
            <person name="Iyer V.N."/>
            <person name="Pollard D.A."/>
            <person name="Sackton T.B."/>
            <person name="Larracuente A.M."/>
            <person name="Singh N.D."/>
            <person name="Abad J.P."/>
            <person name="Abt D.N."/>
            <person name="Adryan B."/>
            <person name="Aguade M."/>
            <person name="Akashi H."/>
            <person name="Anderson W.W."/>
            <person name="Aquadro C.F."/>
            <person name="Ardell D.H."/>
            <person name="Arguello R."/>
            <person name="Artieri C.G."/>
            <person name="Barbash D.A."/>
            <person name="Barker D."/>
            <person name="Barsanti P."/>
            <person name="Batterham P."/>
            <person name="Batzoglou S."/>
            <person name="Begun D."/>
            <person name="Bhutkar A."/>
            <person name="Blanco E."/>
            <person name="Bosak S.A."/>
            <person name="Bradley R.K."/>
            <person name="Brand A.D."/>
            <person name="Brent M.R."/>
            <person name="Brooks A.N."/>
            <person name="Brown R.H."/>
            <person name="Butlin R.K."/>
            <person name="Caggese C."/>
            <person name="Calvi B.R."/>
            <person name="Bernardo de Carvalho A."/>
            <person name="Caspi A."/>
            <person name="Castrezana S."/>
            <person name="Celniker S.E."/>
            <person name="Chang J.L."/>
            <person name="Chapple C."/>
            <person name="Chatterji S."/>
            <person name="Chinwalla A."/>
            <person name="Civetta A."/>
            <person name="Clifton S.W."/>
            <person name="Comeron J.M."/>
            <person name="Costello J.C."/>
            <person name="Coyne J.A."/>
            <person name="Daub J."/>
            <person name="David R.G."/>
            <person name="Delcher A.L."/>
            <person name="Delehaunty K."/>
            <person name="Do C.B."/>
            <person name="Ebling H."/>
            <person name="Edwards K."/>
            <person name="Eickbush T."/>
            <person name="Evans J.D."/>
            <person name="Filipski A."/>
            <person name="Findeiss S."/>
            <person name="Freyhult E."/>
            <person name="Fulton L."/>
            <person name="Fulton R."/>
            <person name="Garcia A.C."/>
            <person name="Gardiner A."/>
            <person name="Garfield D.A."/>
            <person name="Garvin B.E."/>
            <person name="Gibson G."/>
            <person name="Gilbert D."/>
            <person name="Gnerre S."/>
            <person name="Godfrey J."/>
            <person name="Good R."/>
            <person name="Gotea V."/>
            <person name="Gravely B."/>
            <person name="Greenberg A.J."/>
            <person name="Griffiths-Jones S."/>
            <person name="Gross S."/>
            <person name="Guigo R."/>
            <person name="Gustafson E.A."/>
            <person name="Haerty W."/>
            <person name="Hahn M.W."/>
            <person name="Halligan D.L."/>
            <person name="Halpern A.L."/>
            <person name="Halter G.M."/>
            <person name="Han M.V."/>
            <person name="Heger A."/>
            <person name="Hillier L."/>
            <person name="Hinrichs A.S."/>
            <person name="Holmes I."/>
            <person name="Hoskins R.A."/>
            <person name="Hubisz M.J."/>
            <person name="Hultmark D."/>
            <person name="Huntley M.A."/>
            <person name="Jaffe D.B."/>
            <person name="Jagadeeshan S."/>
            <person name="Jeck W.R."/>
            <person name="Johnson J."/>
            <person name="Jones C.D."/>
            <person name="Jordan W.C."/>
            <person name="Karpen G.H."/>
            <person name="Kataoka E."/>
            <person name="Keightley P.D."/>
            <person name="Kheradpour P."/>
            <person name="Kirkness E.F."/>
            <person name="Koerich L.B."/>
            <person name="Kristiansen K."/>
            <person name="Kudrna D."/>
            <person name="Kulathinal R.J."/>
            <person name="Kumar S."/>
            <person name="Kwok R."/>
            <person name="Lander E."/>
            <person name="Langley C.H."/>
            <person name="Lapoint R."/>
            <person name="Lazzaro B.P."/>
            <person name="Lee S.J."/>
            <person name="Levesque L."/>
            <person name="Li R."/>
            <person name="Lin C.F."/>
            <person name="Lin M.F."/>
            <person name="Lindblad-Toh K."/>
            <person name="Llopart A."/>
            <person name="Long M."/>
            <person name="Low L."/>
            <person name="Lozovsky E."/>
            <person name="Lu J."/>
            <person name="Luo M."/>
            <person name="Machado C.A."/>
            <person name="Makalowski W."/>
            <person name="Marzo M."/>
            <person name="Matsuda M."/>
            <person name="Matzkin L."/>
            <person name="McAllister B."/>
            <person name="McBride C.S."/>
            <person name="McKernan B."/>
            <person name="McKernan K."/>
            <person name="Mendez-Lago M."/>
            <person name="Minx P."/>
            <person name="Mollenhauer M.U."/>
            <person name="Montooth K."/>
            <person name="Mount S.M."/>
            <person name="Mu X."/>
            <person name="Myers E."/>
            <person name="Negre B."/>
            <person name="Newfeld S."/>
            <person name="Nielsen R."/>
            <person name="Noor M.A."/>
            <person name="O'Grady P."/>
            <person name="Pachter L."/>
            <person name="Papaceit M."/>
            <person name="Parisi M.J."/>
            <person name="Parisi M."/>
            <person name="Parts L."/>
            <person name="Pedersen J.S."/>
            <person name="Pesole G."/>
            <person name="Phillippy A.M."/>
            <person name="Ponting C.P."/>
            <person name="Pop M."/>
            <person name="Porcelli D."/>
            <person name="Powell J.R."/>
            <person name="Prohaska S."/>
            <person name="Pruitt K."/>
            <person name="Puig M."/>
            <person name="Quesneville H."/>
            <person name="Ram K.R."/>
            <person name="Rand D."/>
            <person name="Rasmussen M.D."/>
            <person name="Reed L.K."/>
            <person name="Reenan R."/>
            <person name="Reily A."/>
            <person name="Remington K.A."/>
            <person name="Rieger T.T."/>
            <person name="Ritchie M.G."/>
            <person name="Robin C."/>
            <person name="Rogers Y.H."/>
            <person name="Rohde C."/>
            <person name="Rozas J."/>
            <person name="Rubenfield M.J."/>
            <person name="Ruiz A."/>
            <person name="Russo S."/>
            <person name="Salzberg S.L."/>
            <person name="Sanchez-Gracia A."/>
            <person name="Saranga D.J."/>
            <person name="Sato H."/>
            <person name="Schaeffer S.W."/>
            <person name="Schatz M.C."/>
            <person name="Schlenke T."/>
            <person name="Schwartz R."/>
            <person name="Segarra C."/>
            <person name="Singh R.S."/>
            <person name="Sirot L."/>
            <person name="Sirota M."/>
            <person name="Sisneros N.B."/>
            <person name="Smith C.D."/>
            <person name="Smith T.F."/>
            <person name="Spieth J."/>
            <person name="Stage D.E."/>
            <person name="Stark A."/>
            <person name="Stephan W."/>
            <person name="Strausberg R.L."/>
            <person name="Strempel S."/>
            <person name="Sturgill D."/>
            <person name="Sutton G."/>
            <person name="Sutton G.G."/>
            <person name="Tao W."/>
            <person name="Teichmann S."/>
            <person name="Tobari Y.N."/>
            <person name="Tomimura Y."/>
            <person name="Tsolas J.M."/>
            <person name="Valente V.L."/>
            <person name="Venter E."/>
            <person name="Venter J.C."/>
            <person name="Vicario S."/>
            <person name="Vieira F.G."/>
            <person name="Vilella A.J."/>
            <person name="Villasante A."/>
            <person name="Walenz B."/>
            <person name="Wang J."/>
            <person name="Wasserman M."/>
            <person name="Watts T."/>
            <person name="Wilson D."/>
            <person name="Wilson R.K."/>
            <person name="Wing R.A."/>
            <person name="Wolfner M.F."/>
            <person name="Wong A."/>
            <person name="Wong G.K."/>
            <person name="Wu C.I."/>
            <person name="Wu G."/>
            <person name="Yamamoto D."/>
            <person name="Yang H.P."/>
            <person name="Yang S.P."/>
            <person name="Yorke J.A."/>
            <person name="Yoshida K."/>
            <person name="Zdobnov E."/>
            <person name="Zhang P."/>
            <person name="Zhang Y."/>
            <person name="Zimin A.V."/>
            <person name="Baldwin J."/>
            <person name="Abdouelleil A."/>
            <person name="Abdulkadir J."/>
            <person name="Abebe A."/>
            <person name="Abera B."/>
            <person name="Abreu J."/>
            <person name="Acer S.C."/>
            <person name="Aftuck L."/>
            <person name="Alexander A."/>
            <person name="An P."/>
            <person name="Anderson E."/>
            <person name="Anderson S."/>
            <person name="Arachi H."/>
            <person name="Azer M."/>
            <person name="Bachantsang P."/>
            <person name="Barry A."/>
            <person name="Bayul T."/>
            <person name="Berlin A."/>
            <person name="Bessette D."/>
            <person name="Bloom T."/>
            <person name="Blye J."/>
            <person name="Boguslavskiy L."/>
            <person name="Bonnet C."/>
            <person name="Boukhgalter B."/>
            <person name="Bourzgui I."/>
            <person name="Brown A."/>
            <person name="Cahill P."/>
            <person name="Channer S."/>
            <person name="Cheshatsang Y."/>
            <person name="Chuda L."/>
            <person name="Citroen M."/>
            <person name="Collymore A."/>
            <person name="Cooke P."/>
            <person name="Costello M."/>
            <person name="D'Aco K."/>
            <person name="Daza R."/>
            <person name="De Haan G."/>
            <person name="DeGray S."/>
            <person name="DeMaso C."/>
            <person name="Dhargay N."/>
            <person name="Dooley K."/>
            <person name="Dooley E."/>
            <person name="Doricent M."/>
            <person name="Dorje P."/>
            <person name="Dorjee K."/>
            <person name="Dupes A."/>
            <person name="Elong R."/>
            <person name="Falk J."/>
            <person name="Farina A."/>
            <person name="Faro S."/>
            <person name="Ferguson D."/>
            <person name="Fisher S."/>
            <person name="Foley C.D."/>
            <person name="Franke A."/>
            <person name="Friedrich D."/>
            <person name="Gadbois L."/>
            <person name="Gearin G."/>
            <person name="Gearin C.R."/>
            <person name="Giannoukos G."/>
            <person name="Goode T."/>
            <person name="Graham J."/>
            <person name="Grandbois E."/>
            <person name="Grewal S."/>
            <person name="Gyaltsen K."/>
            <person name="Hafez N."/>
            <person name="Hagos B."/>
            <person name="Hall J."/>
            <person name="Henson C."/>
            <person name="Hollinger A."/>
            <person name="Honan T."/>
            <person name="Huard M.D."/>
            <person name="Hughes L."/>
            <person name="Hurhula B."/>
            <person name="Husby M.E."/>
            <person name="Kamat A."/>
            <person name="Kanga B."/>
            <person name="Kashin S."/>
            <person name="Khazanovich D."/>
            <person name="Kisner P."/>
            <person name="Lance K."/>
            <person name="Lara M."/>
            <person name="Lee W."/>
            <person name="Lennon N."/>
            <person name="Letendre F."/>
            <person name="LeVine R."/>
            <person name="Lipovsky A."/>
            <person name="Liu X."/>
            <person name="Liu J."/>
            <person name="Liu S."/>
            <person name="Lokyitsang T."/>
            <person name="Lokyitsang Y."/>
            <person name="Lubonja R."/>
            <person name="Lui A."/>
            <person name="MacDonald P."/>
            <person name="Magnisalis V."/>
            <person name="Maru K."/>
            <person name="Matthews C."/>
            <person name="McCusker W."/>
            <person name="McDonough S."/>
            <person name="Mehta T."/>
            <person name="Meldrim J."/>
            <person name="Meneus L."/>
            <person name="Mihai O."/>
            <person name="Mihalev A."/>
            <person name="Mihova T."/>
            <person name="Mittelman R."/>
            <person name="Mlenga V."/>
            <person name="Montmayeur A."/>
            <person name="Mulrain L."/>
            <person name="Navidi A."/>
            <person name="Naylor J."/>
            <person name="Negash T."/>
            <person name="Nguyen T."/>
            <person name="Nguyen N."/>
            <person name="Nicol R."/>
            <person name="Norbu C."/>
            <person name="Norbu N."/>
            <person name="Novod N."/>
            <person name="O'Neill B."/>
            <person name="Osman S."/>
            <person name="Markiewicz E."/>
            <person name="Oyono O.L."/>
            <person name="Patti C."/>
            <person name="Phunkhang P."/>
            <person name="Pierre F."/>
            <person name="Priest M."/>
            <person name="Raghuraman S."/>
            <person name="Rege F."/>
            <person name="Reyes R."/>
            <person name="Rise C."/>
            <person name="Rogov P."/>
            <person name="Ross K."/>
            <person name="Ryan E."/>
            <person name="Settipalli S."/>
            <person name="Shea T."/>
            <person name="Sherpa N."/>
            <person name="Shi L."/>
            <person name="Shih D."/>
            <person name="Sparrow T."/>
            <person name="Spaulding J."/>
            <person name="Stalker J."/>
            <person name="Stange-Thomann N."/>
            <person name="Stavropoulos S."/>
            <person name="Stone C."/>
            <person name="Strader C."/>
            <person name="Tesfaye S."/>
            <person name="Thomson T."/>
            <person name="Thoulutsang Y."/>
            <person name="Thoulutsang D."/>
            <person name="Topham K."/>
            <person name="Topping I."/>
            <person name="Tsamla T."/>
            <person name="Vassiliev H."/>
            <person name="Vo A."/>
            <person name="Wangchuk T."/>
            <person name="Wangdi T."/>
            <person name="Weiand M."/>
            <person name="Wilkinson J."/>
            <person name="Wilson A."/>
            <person name="Yadav S."/>
            <person name="Young G."/>
            <person name="Yu Q."/>
            <person name="Zembek L."/>
            <person name="Zhong D."/>
            <person name="Zimmer A."/>
            <person name="Zwirko Z."/>
            <person name="Jaffe D.B."/>
            <person name="Alvarez P."/>
            <person name="Brockman W."/>
            <person name="Butler J."/>
            <person name="Chin C."/>
            <person name="Gnerre S."/>
            <person name="Grabherr M."/>
            <person name="Kleber M."/>
            <person name="Mauceli E."/>
            <person name="MacCallum I."/>
        </authorList>
    </citation>
    <scope>NUCLEOTIDE SEQUENCE [LARGE SCALE GENOMIC DNA]</scope>
    <source>
        <strain evidence="2">Rob3c / Tucson 14021-0248.25</strain>
    </source>
</reference>
<dbReference type="AlphaFoldDB" id="B4HT35"/>
<keyword evidence="2" id="KW-1185">Reference proteome</keyword>
<sequence length="113" mass="12827">MAASLFALDSAQNFKARPPAMVHGYGTGLPSQSSDWDWDRRSCENTFRNHTPLSGHVRIKWLDLAGVLFICLCLCCRRRRVTESAAVEWSGVDMASVWTPLGEWEWQRERKGG</sequence>
<evidence type="ECO:0000313" key="2">
    <source>
        <dbReference type="Proteomes" id="UP000001292"/>
    </source>
</evidence>
<protein>
    <submittedName>
        <fullName evidence="1">GM20583</fullName>
    </submittedName>
</protein>
<evidence type="ECO:0000313" key="1">
    <source>
        <dbReference type="EMBL" id="EDW47145.1"/>
    </source>
</evidence>
<dbReference type="HOGENOM" id="CLU_2136075_0_0_1"/>
<dbReference type="EMBL" id="CH480816">
    <property type="protein sequence ID" value="EDW47145.1"/>
    <property type="molecule type" value="Genomic_DNA"/>
</dbReference>
<gene>
    <name evidence="1" type="primary">Dsec\GM20583</name>
    <name evidence="1" type="ORF">Dsec_GM20583</name>
</gene>
<name>B4HT35_DROSE</name>
<organism evidence="2">
    <name type="scientific">Drosophila sechellia</name>
    <name type="common">Fruit fly</name>
    <dbReference type="NCBI Taxonomy" id="7238"/>
    <lineage>
        <taxon>Eukaryota</taxon>
        <taxon>Metazoa</taxon>
        <taxon>Ecdysozoa</taxon>
        <taxon>Arthropoda</taxon>
        <taxon>Hexapoda</taxon>
        <taxon>Insecta</taxon>
        <taxon>Pterygota</taxon>
        <taxon>Neoptera</taxon>
        <taxon>Endopterygota</taxon>
        <taxon>Diptera</taxon>
        <taxon>Brachycera</taxon>
        <taxon>Muscomorpha</taxon>
        <taxon>Ephydroidea</taxon>
        <taxon>Drosophilidae</taxon>
        <taxon>Drosophila</taxon>
        <taxon>Sophophora</taxon>
    </lineage>
</organism>
<proteinExistence type="predicted"/>
<accession>B4HT35</accession>